<name>A0A9P5RT12_9FUNG</name>
<feature type="region of interest" description="Disordered" evidence="1">
    <location>
        <begin position="1"/>
        <end position="59"/>
    </location>
</feature>
<dbReference type="AlphaFoldDB" id="A0A9P5RT12"/>
<protein>
    <submittedName>
        <fullName evidence="2">Uncharacterized protein</fullName>
    </submittedName>
</protein>
<sequence>MPGPHQQQRRGNSQSSGSVQYLPRSEDTDMVTKDASTDDNSATAVPDNTDNQQQQSKEMEKIIFDAGIQEFILKASDFSTKDRGATGDPLNDLTYKLEGKVTLVGRPSIRHLQINSSTTEKYLSVKLSDEPSKEYLLNLLFSKDTTVTTPGQPDKTDGVHQI</sequence>
<dbReference type="OrthoDB" id="2442095at2759"/>
<reference evidence="2" key="1">
    <citation type="journal article" date="2020" name="Fungal Divers.">
        <title>Resolving the Mortierellaceae phylogeny through synthesis of multi-gene phylogenetics and phylogenomics.</title>
        <authorList>
            <person name="Vandepol N."/>
            <person name="Liber J."/>
            <person name="Desiro A."/>
            <person name="Na H."/>
            <person name="Kennedy M."/>
            <person name="Barry K."/>
            <person name="Grigoriev I.V."/>
            <person name="Miller A.N."/>
            <person name="O'Donnell K."/>
            <person name="Stajich J.E."/>
            <person name="Bonito G."/>
        </authorList>
    </citation>
    <scope>NUCLEOTIDE SEQUENCE</scope>
    <source>
        <strain evidence="2">NRRL 6426</strain>
    </source>
</reference>
<evidence type="ECO:0000313" key="2">
    <source>
        <dbReference type="EMBL" id="KAF9147182.1"/>
    </source>
</evidence>
<feature type="compositionally biased region" description="Basic and acidic residues" evidence="1">
    <location>
        <begin position="24"/>
        <end position="36"/>
    </location>
</feature>
<proteinExistence type="predicted"/>
<comment type="caution">
    <text evidence="2">The sequence shown here is derived from an EMBL/GenBank/DDBJ whole genome shotgun (WGS) entry which is preliminary data.</text>
</comment>
<gene>
    <name evidence="2" type="ORF">BG015_011219</name>
</gene>
<keyword evidence="3" id="KW-1185">Reference proteome</keyword>
<evidence type="ECO:0000313" key="3">
    <source>
        <dbReference type="Proteomes" id="UP000748756"/>
    </source>
</evidence>
<evidence type="ECO:0000256" key="1">
    <source>
        <dbReference type="SAM" id="MobiDB-lite"/>
    </source>
</evidence>
<feature type="compositionally biased region" description="Low complexity" evidence="1">
    <location>
        <begin position="9"/>
        <end position="18"/>
    </location>
</feature>
<organism evidence="2 3">
    <name type="scientific">Linnemannia schmuckeri</name>
    <dbReference type="NCBI Taxonomy" id="64567"/>
    <lineage>
        <taxon>Eukaryota</taxon>
        <taxon>Fungi</taxon>
        <taxon>Fungi incertae sedis</taxon>
        <taxon>Mucoromycota</taxon>
        <taxon>Mortierellomycotina</taxon>
        <taxon>Mortierellomycetes</taxon>
        <taxon>Mortierellales</taxon>
        <taxon>Mortierellaceae</taxon>
        <taxon>Linnemannia</taxon>
    </lineage>
</organism>
<dbReference type="Proteomes" id="UP000748756">
    <property type="component" value="Unassembled WGS sequence"/>
</dbReference>
<accession>A0A9P5RT12</accession>
<dbReference type="EMBL" id="JAAAUQ010000853">
    <property type="protein sequence ID" value="KAF9147182.1"/>
    <property type="molecule type" value="Genomic_DNA"/>
</dbReference>
<feature type="compositionally biased region" description="Polar residues" evidence="1">
    <location>
        <begin position="38"/>
        <end position="56"/>
    </location>
</feature>